<evidence type="ECO:0000313" key="2">
    <source>
        <dbReference type="EMBL" id="CAE8647372.1"/>
    </source>
</evidence>
<evidence type="ECO:0000313" key="3">
    <source>
        <dbReference type="Proteomes" id="UP000654075"/>
    </source>
</evidence>
<dbReference type="Proteomes" id="UP000626109">
    <property type="component" value="Unassembled WGS sequence"/>
</dbReference>
<dbReference type="Proteomes" id="UP000654075">
    <property type="component" value="Unassembled WGS sequence"/>
</dbReference>
<keyword evidence="3" id="KW-1185">Reference proteome</keyword>
<dbReference type="EMBL" id="CAJNNW010005387">
    <property type="protein sequence ID" value="CAE8647372.1"/>
    <property type="molecule type" value="Genomic_DNA"/>
</dbReference>
<organism evidence="1 3">
    <name type="scientific">Polarella glacialis</name>
    <name type="common">Dinoflagellate</name>
    <dbReference type="NCBI Taxonomy" id="89957"/>
    <lineage>
        <taxon>Eukaryota</taxon>
        <taxon>Sar</taxon>
        <taxon>Alveolata</taxon>
        <taxon>Dinophyceae</taxon>
        <taxon>Suessiales</taxon>
        <taxon>Suessiaceae</taxon>
        <taxon>Polarella</taxon>
    </lineage>
</organism>
<comment type="caution">
    <text evidence="1">The sequence shown here is derived from an EMBL/GenBank/DDBJ whole genome shotgun (WGS) entry which is preliminary data.</text>
</comment>
<accession>A0A813DC43</accession>
<name>A0A813DC43_POLGL</name>
<gene>
    <name evidence="1" type="ORF">PGLA1383_LOCUS4048</name>
    <name evidence="2" type="ORF">PGLA2088_LOCUS5624</name>
</gene>
<proteinExistence type="predicted"/>
<dbReference type="EMBL" id="CAJNNV010001478">
    <property type="protein sequence ID" value="CAE8585133.1"/>
    <property type="molecule type" value="Genomic_DNA"/>
</dbReference>
<evidence type="ECO:0000313" key="1">
    <source>
        <dbReference type="EMBL" id="CAE8585133.1"/>
    </source>
</evidence>
<reference evidence="1" key="1">
    <citation type="submission" date="2021-02" db="EMBL/GenBank/DDBJ databases">
        <authorList>
            <person name="Dougan E. K."/>
            <person name="Rhodes N."/>
            <person name="Thang M."/>
            <person name="Chan C."/>
        </authorList>
    </citation>
    <scope>NUCLEOTIDE SEQUENCE</scope>
</reference>
<dbReference type="AlphaFoldDB" id="A0A813DC43"/>
<sequence length="105" mass="12005">MASSSREKTTRKRRAEDAKRLCLQVVDLWDDERILFVTVLEPRCPPAPLPPCEMRRWLGYSAPLKTGLGVSPISLSPSYQFCQSPCSQELKRSSRMAFVVWYVAK</sequence>
<protein>
    <submittedName>
        <fullName evidence="1">Uncharacterized protein</fullName>
    </submittedName>
</protein>